<gene>
    <name evidence="15" type="ORF">NKR23_g505</name>
</gene>
<dbReference type="AlphaFoldDB" id="A0AA38RSD9"/>
<evidence type="ECO:0000313" key="16">
    <source>
        <dbReference type="Proteomes" id="UP001174694"/>
    </source>
</evidence>
<proteinExistence type="inferred from homology"/>
<evidence type="ECO:0000256" key="4">
    <source>
        <dbReference type="ARBA" id="ARBA00022525"/>
    </source>
</evidence>
<keyword evidence="6 15" id="KW-0378">Hydrolase</keyword>
<keyword evidence="7" id="KW-0326">Glycosidase</keyword>
<dbReference type="SUPFAM" id="SSF51445">
    <property type="entry name" value="(Trans)glycosidases"/>
    <property type="match status" value="1"/>
</dbReference>
<dbReference type="GO" id="GO:0042973">
    <property type="term" value="F:glucan endo-1,3-beta-D-glucosidase activity"/>
    <property type="evidence" value="ECO:0007669"/>
    <property type="project" value="TreeGrafter"/>
</dbReference>
<keyword evidence="16" id="KW-1185">Reference proteome</keyword>
<feature type="signal peptide" evidence="14">
    <location>
        <begin position="1"/>
        <end position="19"/>
    </location>
</feature>
<evidence type="ECO:0000313" key="15">
    <source>
        <dbReference type="EMBL" id="KAJ9157248.1"/>
    </source>
</evidence>
<keyword evidence="4" id="KW-0964">Secreted</keyword>
<dbReference type="GO" id="GO:0071555">
    <property type="term" value="P:cell wall organization"/>
    <property type="evidence" value="ECO:0007669"/>
    <property type="project" value="TreeGrafter"/>
</dbReference>
<keyword evidence="5 14" id="KW-0732">Signal</keyword>
<comment type="similarity">
    <text evidence="2">Belongs to the glycosyl hydrolase 17 family.</text>
</comment>
<evidence type="ECO:0000256" key="8">
    <source>
        <dbReference type="ARBA" id="ARBA00024983"/>
    </source>
</evidence>
<evidence type="ECO:0000256" key="6">
    <source>
        <dbReference type="ARBA" id="ARBA00022801"/>
    </source>
</evidence>
<evidence type="ECO:0000256" key="11">
    <source>
        <dbReference type="ARBA" id="ARBA00041516"/>
    </source>
</evidence>
<dbReference type="GO" id="GO:0009277">
    <property type="term" value="C:fungal-type cell wall"/>
    <property type="evidence" value="ECO:0007669"/>
    <property type="project" value="TreeGrafter"/>
</dbReference>
<reference evidence="15" key="1">
    <citation type="submission" date="2022-07" db="EMBL/GenBank/DDBJ databases">
        <title>Fungi with potential for degradation of polypropylene.</title>
        <authorList>
            <person name="Gostincar C."/>
        </authorList>
    </citation>
    <scope>NUCLEOTIDE SEQUENCE</scope>
    <source>
        <strain evidence="15">EXF-13308</strain>
    </source>
</reference>
<dbReference type="GO" id="GO:0005576">
    <property type="term" value="C:extracellular region"/>
    <property type="evidence" value="ECO:0007669"/>
    <property type="project" value="TreeGrafter"/>
</dbReference>
<sequence>MKATLVTAAAAVLVGSVSAAGHHRHAHELFHAKRGFNDSETCVPACTTIYTTITGEIIWTPTPGPLSTTSTSSFVVSNTTTSTSTSTTSTTSSSPVPTSTSTTPAVVPTPIAQTCPTPGTYTFPATTLTLTETTTVCGASTTTVPSGTHTLGGVTTVVETATTVVCPYATVSTSGTVVTSVIETTTYVCPSAGTYTIGAITTTVTATETVVPVPVVTSYAPGTYTAPAIVTTITETDYVVYCPFTSPAPATTEVATTAAASPAASTSTSAAAKATSSSTSVIGTSGDQWAVTYTPYTSDTGACKTADEVLSDIEKIASAGFTAVRVYSTDCSTLPNVGSACEAHGLKMIIGIFIGEVGCDNGSPDVATQISAIEEWAKWDLVELVIVGNEALFNNYCTASELASLITHVKSVFGGAGYSGLYTTTDVVSAWLGEGISGTISEVCDAIDIVSANAHAFFNADTLPGIAGAFVEGQLKIVEGICGKPGCIAETGWPNKGNANGVAVPGTEQQSEAISSIRKSLGGKAVLFSWSSDAWKTPGPYDCEQYFGIESLFG</sequence>
<comment type="subcellular location">
    <subcellularLocation>
        <location evidence="1">Secreted</location>
        <location evidence="1">Cell wall</location>
    </subcellularLocation>
</comment>
<evidence type="ECO:0000256" key="5">
    <source>
        <dbReference type="ARBA" id="ARBA00022729"/>
    </source>
</evidence>
<keyword evidence="3" id="KW-0134">Cell wall</keyword>
<dbReference type="Proteomes" id="UP001174694">
    <property type="component" value="Unassembled WGS sequence"/>
</dbReference>
<evidence type="ECO:0000256" key="14">
    <source>
        <dbReference type="SAM" id="SignalP"/>
    </source>
</evidence>
<dbReference type="InterPro" id="IPR017853">
    <property type="entry name" value="GH"/>
</dbReference>
<dbReference type="GO" id="GO:0009986">
    <property type="term" value="C:cell surface"/>
    <property type="evidence" value="ECO:0007669"/>
    <property type="project" value="TreeGrafter"/>
</dbReference>
<evidence type="ECO:0000256" key="13">
    <source>
        <dbReference type="SAM" id="MobiDB-lite"/>
    </source>
</evidence>
<name>A0AA38RSD9_9PEZI</name>
<comment type="function">
    <text evidence="8">Beta-glucosidases are one of a number of cellulolytic enzymes involved in the degradation of cellulosic biomass. Catalyzes the last step releasing glucose from the inhibitory cellobiose.</text>
</comment>
<feature type="chain" id="PRO_5041327558" description="Probable beta-glucosidase btgE" evidence="14">
    <location>
        <begin position="20"/>
        <end position="554"/>
    </location>
</feature>
<dbReference type="PANTHER" id="PTHR16631:SF24">
    <property type="entry name" value="FAMILY 17 GLUCOSIDASE SCW11-RELATED"/>
    <property type="match status" value="1"/>
</dbReference>
<evidence type="ECO:0000256" key="10">
    <source>
        <dbReference type="ARBA" id="ARBA00041495"/>
    </source>
</evidence>
<protein>
    <recommendedName>
        <fullName evidence="9">Probable beta-glucosidase btgE</fullName>
    </recommendedName>
    <alternativeName>
        <fullName evidence="10">Beta-D-glucoside glucohydrolase btgE</fullName>
    </alternativeName>
    <alternativeName>
        <fullName evidence="12">Cellobiase btgE</fullName>
    </alternativeName>
    <alternativeName>
        <fullName evidence="11">Gentiobiase btgE</fullName>
    </alternativeName>
</protein>
<dbReference type="PANTHER" id="PTHR16631">
    <property type="entry name" value="GLUCAN 1,3-BETA-GLUCOSIDASE"/>
    <property type="match status" value="1"/>
</dbReference>
<evidence type="ECO:0000256" key="12">
    <source>
        <dbReference type="ARBA" id="ARBA00042762"/>
    </source>
</evidence>
<comment type="caution">
    <text evidence="15">The sequence shown here is derived from an EMBL/GenBank/DDBJ whole genome shotgun (WGS) entry which is preliminary data.</text>
</comment>
<evidence type="ECO:0000256" key="9">
    <source>
        <dbReference type="ARBA" id="ARBA00039284"/>
    </source>
</evidence>
<dbReference type="InterPro" id="IPR050732">
    <property type="entry name" value="Beta-glucan_modifiers"/>
</dbReference>
<evidence type="ECO:0000256" key="7">
    <source>
        <dbReference type="ARBA" id="ARBA00023295"/>
    </source>
</evidence>
<dbReference type="Gene3D" id="3.20.20.80">
    <property type="entry name" value="Glycosidases"/>
    <property type="match status" value="1"/>
</dbReference>
<feature type="region of interest" description="Disordered" evidence="13">
    <location>
        <begin position="77"/>
        <end position="111"/>
    </location>
</feature>
<dbReference type="EMBL" id="JANBVO010000001">
    <property type="protein sequence ID" value="KAJ9157248.1"/>
    <property type="molecule type" value="Genomic_DNA"/>
</dbReference>
<accession>A0AA38RSD9</accession>
<evidence type="ECO:0000256" key="1">
    <source>
        <dbReference type="ARBA" id="ARBA00004191"/>
    </source>
</evidence>
<evidence type="ECO:0000256" key="3">
    <source>
        <dbReference type="ARBA" id="ARBA00022512"/>
    </source>
</evidence>
<evidence type="ECO:0000256" key="2">
    <source>
        <dbReference type="ARBA" id="ARBA00008773"/>
    </source>
</evidence>
<organism evidence="15 16">
    <name type="scientific">Pleurostoma richardsiae</name>
    <dbReference type="NCBI Taxonomy" id="41990"/>
    <lineage>
        <taxon>Eukaryota</taxon>
        <taxon>Fungi</taxon>
        <taxon>Dikarya</taxon>
        <taxon>Ascomycota</taxon>
        <taxon>Pezizomycotina</taxon>
        <taxon>Sordariomycetes</taxon>
        <taxon>Sordariomycetidae</taxon>
        <taxon>Calosphaeriales</taxon>
        <taxon>Pleurostomataceae</taxon>
        <taxon>Pleurostoma</taxon>
    </lineage>
</organism>